<sequence length="200" mass="22765">MKDQLSHFHSIETNRNRNGDLNRPLSDIEKVRMLTGFKNRKELRESVRSLLERVVILSGGSIEGSKIKVGNYLSSVDESRIGLLIHTLNKVVQDRAREAKPFVLCNNIQANYYIAEAVVKLKQSEVLSIPIVIKVEEKDKLIVERVPLSQFLREVLPLAAECTAYPEYVEIIDKPFSGIIRDIEVDNLRYSNLSGARFTL</sequence>
<reference evidence="1 2" key="1">
    <citation type="submission" date="2012-01" db="EMBL/GenBank/DDBJ databases">
        <title>Improved High-Quality Draft sequence of Metallosphaera yellowstonensis MK1.</title>
        <authorList>
            <consortium name="US DOE Joint Genome Institute"/>
            <person name="Lucas S."/>
            <person name="Han J."/>
            <person name="Cheng J.-F."/>
            <person name="Goodwin L."/>
            <person name="Pitluck S."/>
            <person name="Peters L."/>
            <person name="Teshima H."/>
            <person name="Detter J.C."/>
            <person name="Han C."/>
            <person name="Tapia R."/>
            <person name="Land M."/>
            <person name="Hauser L."/>
            <person name="Kyrpides N."/>
            <person name="Kozubal M."/>
            <person name="Macur R.E."/>
            <person name="Jay Z."/>
            <person name="Inskeep W."/>
            <person name="Woyke T."/>
        </authorList>
    </citation>
    <scope>NUCLEOTIDE SEQUENCE [LARGE SCALE GENOMIC DNA]</scope>
    <source>
        <strain evidence="1 2">MK1</strain>
    </source>
</reference>
<evidence type="ECO:0000313" key="1">
    <source>
        <dbReference type="EMBL" id="EHP70396.1"/>
    </source>
</evidence>
<dbReference type="OrthoDB" id="41184at2157"/>
<dbReference type="RefSeq" id="WP_009071110.1">
    <property type="nucleotide sequence ID" value="NZ_JH597761.1"/>
</dbReference>
<name>H2C2C5_9CREN</name>
<gene>
    <name evidence="1" type="ORF">MetMK1DRAFT_00008980</name>
</gene>
<dbReference type="Proteomes" id="UP000003980">
    <property type="component" value="Unassembled WGS sequence"/>
</dbReference>
<dbReference type="EMBL" id="JH597761">
    <property type="protein sequence ID" value="EHP70396.1"/>
    <property type="molecule type" value="Genomic_DNA"/>
</dbReference>
<protein>
    <submittedName>
        <fullName evidence="1">Uncharacterized protein</fullName>
    </submittedName>
</protein>
<dbReference type="eggNOG" id="arCOG00871">
    <property type="taxonomic scope" value="Archaea"/>
</dbReference>
<dbReference type="HOGENOM" id="CLU_1363677_0_0_2"/>
<evidence type="ECO:0000313" key="2">
    <source>
        <dbReference type="Proteomes" id="UP000003980"/>
    </source>
</evidence>
<proteinExistence type="predicted"/>
<dbReference type="AlphaFoldDB" id="H2C2C5"/>
<keyword evidence="2" id="KW-1185">Reference proteome</keyword>
<organism evidence="1 2">
    <name type="scientific">Metallosphaera yellowstonensis MK1</name>
    <dbReference type="NCBI Taxonomy" id="671065"/>
    <lineage>
        <taxon>Archaea</taxon>
        <taxon>Thermoproteota</taxon>
        <taxon>Thermoprotei</taxon>
        <taxon>Sulfolobales</taxon>
        <taxon>Sulfolobaceae</taxon>
        <taxon>Metallosphaera</taxon>
    </lineage>
</organism>
<accession>H2C2C5</accession>